<gene>
    <name evidence="2" type="ORF">GCM10010371_34440</name>
</gene>
<comment type="caution">
    <text evidence="2">The sequence shown here is derived from an EMBL/GenBank/DDBJ whole genome shotgun (WGS) entry which is preliminary data.</text>
</comment>
<evidence type="ECO:0000256" key="1">
    <source>
        <dbReference type="SAM" id="MobiDB-lite"/>
    </source>
</evidence>
<feature type="region of interest" description="Disordered" evidence="1">
    <location>
        <begin position="46"/>
        <end position="82"/>
    </location>
</feature>
<evidence type="ECO:0000313" key="3">
    <source>
        <dbReference type="Proteomes" id="UP000634660"/>
    </source>
</evidence>
<proteinExistence type="predicted"/>
<protein>
    <submittedName>
        <fullName evidence="2">Uncharacterized protein</fullName>
    </submittedName>
</protein>
<reference evidence="2" key="2">
    <citation type="submission" date="2020-09" db="EMBL/GenBank/DDBJ databases">
        <authorList>
            <person name="Sun Q."/>
            <person name="Ohkuma M."/>
        </authorList>
    </citation>
    <scope>NUCLEOTIDE SEQUENCE</scope>
    <source>
        <strain evidence="2">JCM 4834</strain>
    </source>
</reference>
<name>A0A918QTP7_9ACTN</name>
<reference evidence="2" key="1">
    <citation type="journal article" date="2014" name="Int. J. Syst. Evol. Microbiol.">
        <title>Complete genome sequence of Corynebacterium casei LMG S-19264T (=DSM 44701T), isolated from a smear-ripened cheese.</title>
        <authorList>
            <consortium name="US DOE Joint Genome Institute (JGI-PGF)"/>
            <person name="Walter F."/>
            <person name="Albersmeier A."/>
            <person name="Kalinowski J."/>
            <person name="Ruckert C."/>
        </authorList>
    </citation>
    <scope>NUCLEOTIDE SEQUENCE</scope>
    <source>
        <strain evidence="2">JCM 4834</strain>
    </source>
</reference>
<sequence length="82" mass="8203">MDDPQAFSVLGLPWHPQVPLSAAPPEKETKASAACRPVHTSEVLPDGCGDGAAPSGAQFGDHLVGPDSFPGRAGAGEESPAG</sequence>
<evidence type="ECO:0000313" key="2">
    <source>
        <dbReference type="EMBL" id="GGZ71857.1"/>
    </source>
</evidence>
<organism evidence="2 3">
    <name type="scientific">Streptomyces subrutilus</name>
    <dbReference type="NCBI Taxonomy" id="36818"/>
    <lineage>
        <taxon>Bacteria</taxon>
        <taxon>Bacillati</taxon>
        <taxon>Actinomycetota</taxon>
        <taxon>Actinomycetes</taxon>
        <taxon>Kitasatosporales</taxon>
        <taxon>Streptomycetaceae</taxon>
        <taxon>Streptomyces</taxon>
    </lineage>
</organism>
<dbReference type="AlphaFoldDB" id="A0A918QTP7"/>
<accession>A0A918QTP7</accession>
<dbReference type="EMBL" id="BMVX01000012">
    <property type="protein sequence ID" value="GGZ71857.1"/>
    <property type="molecule type" value="Genomic_DNA"/>
</dbReference>
<dbReference type="Proteomes" id="UP000634660">
    <property type="component" value="Unassembled WGS sequence"/>
</dbReference>